<name>A0A5B7DAJ8_PORTR</name>
<accession>A0A5B7DAJ8</accession>
<comment type="caution">
    <text evidence="1">The sequence shown here is derived from an EMBL/GenBank/DDBJ whole genome shotgun (WGS) entry which is preliminary data.</text>
</comment>
<dbReference type="Proteomes" id="UP000324222">
    <property type="component" value="Unassembled WGS sequence"/>
</dbReference>
<dbReference type="AlphaFoldDB" id="A0A5B7DAJ8"/>
<keyword evidence="2" id="KW-1185">Reference proteome</keyword>
<evidence type="ECO:0000313" key="1">
    <source>
        <dbReference type="EMBL" id="MPC18219.1"/>
    </source>
</evidence>
<dbReference type="EMBL" id="VSRR010000659">
    <property type="protein sequence ID" value="MPC18219.1"/>
    <property type="molecule type" value="Genomic_DNA"/>
</dbReference>
<organism evidence="1 2">
    <name type="scientific">Portunus trituberculatus</name>
    <name type="common">Swimming crab</name>
    <name type="synonym">Neptunus trituberculatus</name>
    <dbReference type="NCBI Taxonomy" id="210409"/>
    <lineage>
        <taxon>Eukaryota</taxon>
        <taxon>Metazoa</taxon>
        <taxon>Ecdysozoa</taxon>
        <taxon>Arthropoda</taxon>
        <taxon>Crustacea</taxon>
        <taxon>Multicrustacea</taxon>
        <taxon>Malacostraca</taxon>
        <taxon>Eumalacostraca</taxon>
        <taxon>Eucarida</taxon>
        <taxon>Decapoda</taxon>
        <taxon>Pleocyemata</taxon>
        <taxon>Brachyura</taxon>
        <taxon>Eubrachyura</taxon>
        <taxon>Portunoidea</taxon>
        <taxon>Portunidae</taxon>
        <taxon>Portuninae</taxon>
        <taxon>Portunus</taxon>
    </lineage>
</organism>
<reference evidence="1 2" key="1">
    <citation type="submission" date="2019-05" db="EMBL/GenBank/DDBJ databases">
        <title>Another draft genome of Portunus trituberculatus and its Hox gene families provides insights of decapod evolution.</title>
        <authorList>
            <person name="Jeong J.-H."/>
            <person name="Song I."/>
            <person name="Kim S."/>
            <person name="Choi T."/>
            <person name="Kim D."/>
            <person name="Ryu S."/>
            <person name="Kim W."/>
        </authorList>
    </citation>
    <scope>NUCLEOTIDE SEQUENCE [LARGE SCALE GENOMIC DNA]</scope>
    <source>
        <tissue evidence="1">Muscle</tissue>
    </source>
</reference>
<proteinExistence type="predicted"/>
<sequence>MVVRGAGERKALITMPRLSSSSIPRPATFSQNKYRSLLRHSRENNTYPTQSHLALKVCQECPVT</sequence>
<protein>
    <submittedName>
        <fullName evidence="1">Uncharacterized protein</fullName>
    </submittedName>
</protein>
<evidence type="ECO:0000313" key="2">
    <source>
        <dbReference type="Proteomes" id="UP000324222"/>
    </source>
</evidence>
<gene>
    <name evidence="1" type="ORF">E2C01_011097</name>
</gene>